<organism evidence="2">
    <name type="scientific">Fructobacillus tropaeoli</name>
    <dbReference type="NCBI Taxonomy" id="709323"/>
    <lineage>
        <taxon>Bacteria</taxon>
        <taxon>Bacillati</taxon>
        <taxon>Bacillota</taxon>
        <taxon>Bacilli</taxon>
        <taxon>Lactobacillales</taxon>
        <taxon>Lactobacillaceae</taxon>
        <taxon>Fructobacillus</taxon>
    </lineage>
</organism>
<protein>
    <submittedName>
        <fullName evidence="2">Uncharacterized protein</fullName>
    </submittedName>
</protein>
<sequence length="77" mass="9171">MSRFSRYSSEEENLHQRRVVPKTRGTADRPQLEKSIKIDLESYQHLIDLKDRTGLSMKHLLHESVAGYYEQETEHDR</sequence>
<dbReference type="RefSeq" id="WP_059394353.1">
    <property type="nucleotide sequence ID" value="NZ_DF968104.1"/>
</dbReference>
<dbReference type="EMBL" id="DF968104">
    <property type="protein sequence ID" value="GAP05041.1"/>
    <property type="molecule type" value="Genomic_DNA"/>
</dbReference>
<dbReference type="AlphaFoldDB" id="A0A3F3H235"/>
<name>A0A3F3H235_9LACO</name>
<gene>
    <name evidence="2" type="ORF">FTRO_0270030</name>
</gene>
<feature type="region of interest" description="Disordered" evidence="1">
    <location>
        <begin position="1"/>
        <end position="31"/>
    </location>
</feature>
<accession>A0A3F3H235</accession>
<evidence type="ECO:0000256" key="1">
    <source>
        <dbReference type="SAM" id="MobiDB-lite"/>
    </source>
</evidence>
<proteinExistence type="predicted"/>
<reference evidence="2" key="1">
    <citation type="journal article" date="2015" name="BMC Genomics">
        <title>Comparative genomics of Fructobacillus spp. and Leuconostoc spp. reveals niche-specific evolution of Fructobacillus spp.</title>
        <authorList>
            <person name="Endo A."/>
            <person name="Tanizawa Y."/>
            <person name="Tanaka N."/>
            <person name="Maeno S."/>
            <person name="Kumar H."/>
            <person name="Shiwa Y."/>
            <person name="Okada S."/>
            <person name="Yoshikawa H."/>
            <person name="Dicks L."/>
            <person name="Nakagawa J."/>
            <person name="Arita M."/>
        </authorList>
    </citation>
    <scope>NUCLEOTIDE SEQUENCE [LARGE SCALE GENOMIC DNA]</scope>
    <source>
        <strain evidence="2">F214-1</strain>
    </source>
</reference>
<dbReference type="Proteomes" id="UP000064514">
    <property type="component" value="Unassembled WGS sequence"/>
</dbReference>
<evidence type="ECO:0000313" key="2">
    <source>
        <dbReference type="EMBL" id="GAP05041.1"/>
    </source>
</evidence>
<dbReference type="STRING" id="709323.GCA_001047135_01600"/>